<sequence>MASMEAYENDMRKLRRSRKRKRYIKNAVTVGVFIVIVMAIYLSRSLWLPELEGVLQRNFITGGNQEERVESFPIDISRKVNVLIAPMSDCLAIYQDNYLTTLDSGGEELFSSYLTYGSPVILTEGKRALAYDMGGYSFTVITKKSEAFSHRLDDQILYAALGDRGGAAVVTSTDRYPSLLTVYDKNGSKLYSWGDGNYITAAGFSDSEDKIAVSSVYAQGGSIRTTVRVFDIGKREIIAKTDPVETLALGIGYTGHGGFWLIGDTGVYYYDENCSLAYSSDYSYDISSYAIGDGIAAVELSSIDGKSSYVTLYSDSGEGTVQLDYQEKISHIDISGGMVYISTGSRLDCYSSGGILISSYSLGREYNSFAVVGENIYLKSYSSIEKYSLNDSGGIG</sequence>
<gene>
    <name evidence="2" type="ORF">IAD28_05090</name>
</gene>
<dbReference type="InterPro" id="IPR043765">
    <property type="entry name" value="DUF5711"/>
</dbReference>
<dbReference type="AlphaFoldDB" id="A0A9D1NRR7"/>
<comment type="caution">
    <text evidence="2">The sequence shown here is derived from an EMBL/GenBank/DDBJ whole genome shotgun (WGS) entry which is preliminary data.</text>
</comment>
<dbReference type="Proteomes" id="UP000823960">
    <property type="component" value="Unassembled WGS sequence"/>
</dbReference>
<dbReference type="SUPFAM" id="SSF50969">
    <property type="entry name" value="YVTN repeat-like/Quinoprotein amine dehydrogenase"/>
    <property type="match status" value="1"/>
</dbReference>
<keyword evidence="1" id="KW-1133">Transmembrane helix</keyword>
<proteinExistence type="predicted"/>
<dbReference type="EMBL" id="DVOL01000070">
    <property type="protein sequence ID" value="HIV11046.1"/>
    <property type="molecule type" value="Genomic_DNA"/>
</dbReference>
<evidence type="ECO:0000256" key="1">
    <source>
        <dbReference type="SAM" id="Phobius"/>
    </source>
</evidence>
<reference evidence="2" key="1">
    <citation type="submission" date="2020-10" db="EMBL/GenBank/DDBJ databases">
        <authorList>
            <person name="Gilroy R."/>
        </authorList>
    </citation>
    <scope>NUCLEOTIDE SEQUENCE</scope>
    <source>
        <strain evidence="2">1370</strain>
    </source>
</reference>
<dbReference type="Pfam" id="PF18975">
    <property type="entry name" value="DUF5711"/>
    <property type="match status" value="1"/>
</dbReference>
<evidence type="ECO:0000313" key="3">
    <source>
        <dbReference type="Proteomes" id="UP000823960"/>
    </source>
</evidence>
<keyword evidence="1" id="KW-0472">Membrane</keyword>
<evidence type="ECO:0000313" key="2">
    <source>
        <dbReference type="EMBL" id="HIV11046.1"/>
    </source>
</evidence>
<reference evidence="2" key="2">
    <citation type="journal article" date="2021" name="PeerJ">
        <title>Extensive microbial diversity within the chicken gut microbiome revealed by metagenomics and culture.</title>
        <authorList>
            <person name="Gilroy R."/>
            <person name="Ravi A."/>
            <person name="Getino M."/>
            <person name="Pursley I."/>
            <person name="Horton D.L."/>
            <person name="Alikhan N.F."/>
            <person name="Baker D."/>
            <person name="Gharbi K."/>
            <person name="Hall N."/>
            <person name="Watson M."/>
            <person name="Adriaenssens E.M."/>
            <person name="Foster-Nyarko E."/>
            <person name="Jarju S."/>
            <person name="Secka A."/>
            <person name="Antonio M."/>
            <person name="Oren A."/>
            <person name="Chaudhuri R.R."/>
            <person name="La Ragione R."/>
            <person name="Hildebrand F."/>
            <person name="Pallen M.J."/>
        </authorList>
    </citation>
    <scope>NUCLEOTIDE SEQUENCE</scope>
    <source>
        <strain evidence="2">1370</strain>
    </source>
</reference>
<feature type="transmembrane region" description="Helical" evidence="1">
    <location>
        <begin position="23"/>
        <end position="42"/>
    </location>
</feature>
<keyword evidence="1" id="KW-0812">Transmembrane</keyword>
<name>A0A9D1NRR7_9FIRM</name>
<accession>A0A9D1NRR7</accession>
<protein>
    <submittedName>
        <fullName evidence="2">Uncharacterized protein</fullName>
    </submittedName>
</protein>
<dbReference type="InterPro" id="IPR011044">
    <property type="entry name" value="Quino_amine_DH_bsu"/>
</dbReference>
<organism evidence="2 3">
    <name type="scientific">Candidatus Faeciplasma avium</name>
    <dbReference type="NCBI Taxonomy" id="2840798"/>
    <lineage>
        <taxon>Bacteria</taxon>
        <taxon>Bacillati</taxon>
        <taxon>Bacillota</taxon>
        <taxon>Clostridia</taxon>
        <taxon>Eubacteriales</taxon>
        <taxon>Oscillospiraceae</taxon>
        <taxon>Oscillospiraceae incertae sedis</taxon>
        <taxon>Candidatus Faeciplasma</taxon>
    </lineage>
</organism>